<feature type="coiled-coil region" evidence="2">
    <location>
        <begin position="83"/>
        <end position="110"/>
    </location>
</feature>
<evidence type="ECO:0000313" key="4">
    <source>
        <dbReference type="Proteomes" id="UP000008372"/>
    </source>
</evidence>
<dbReference type="Proteomes" id="UP000008372">
    <property type="component" value="Unassembled WGS sequence"/>
</dbReference>
<dbReference type="PANTHER" id="PTHR20883">
    <property type="entry name" value="PHYTANOYL-COA DIOXYGENASE DOMAIN CONTAINING 1"/>
    <property type="match status" value="1"/>
</dbReference>
<keyword evidence="4" id="KW-1185">Reference proteome</keyword>
<organism evidence="3 4">
    <name type="scientific">Paraglaciecola agarilytica NO2</name>
    <dbReference type="NCBI Taxonomy" id="1125747"/>
    <lineage>
        <taxon>Bacteria</taxon>
        <taxon>Pseudomonadati</taxon>
        <taxon>Pseudomonadota</taxon>
        <taxon>Gammaproteobacteria</taxon>
        <taxon>Alteromonadales</taxon>
        <taxon>Alteromonadaceae</taxon>
        <taxon>Paraglaciecola</taxon>
    </lineage>
</organism>
<gene>
    <name evidence="3" type="ORF">GAGA_1306</name>
</gene>
<proteinExistence type="predicted"/>
<keyword evidence="2" id="KW-0175">Coiled coil</keyword>
<name>A0ABQ0I4A1_9ALTE</name>
<dbReference type="SUPFAM" id="SSF51197">
    <property type="entry name" value="Clavaminate synthase-like"/>
    <property type="match status" value="1"/>
</dbReference>
<comment type="cofactor">
    <cofactor evidence="1">
        <name>Fe(2+)</name>
        <dbReference type="ChEBI" id="CHEBI:29033"/>
    </cofactor>
</comment>
<evidence type="ECO:0000256" key="1">
    <source>
        <dbReference type="ARBA" id="ARBA00001954"/>
    </source>
</evidence>
<dbReference type="Gene3D" id="2.60.120.620">
    <property type="entry name" value="q2cbj1_9rhob like domain"/>
    <property type="match status" value="1"/>
</dbReference>
<evidence type="ECO:0000256" key="2">
    <source>
        <dbReference type="SAM" id="Coils"/>
    </source>
</evidence>
<evidence type="ECO:0000313" key="3">
    <source>
        <dbReference type="EMBL" id="GAC04163.1"/>
    </source>
</evidence>
<reference evidence="3 4" key="1">
    <citation type="journal article" date="2014" name="Environ. Microbiol.">
        <title>Comparative genomics of the marine bacterial genus Glaciecola reveals the high degree of genomic diversity and genomic characteristic for cold adaptation.</title>
        <authorList>
            <person name="Qin Q.L."/>
            <person name="Xie B.B."/>
            <person name="Yu Y."/>
            <person name="Shu Y.L."/>
            <person name="Rong J.C."/>
            <person name="Zhang Y.J."/>
            <person name="Zhao D.L."/>
            <person name="Chen X.L."/>
            <person name="Zhang X.Y."/>
            <person name="Chen B."/>
            <person name="Zhou B.C."/>
            <person name="Zhang Y.Z."/>
        </authorList>
    </citation>
    <scope>NUCLEOTIDE SEQUENCE [LARGE SCALE GENOMIC DNA]</scope>
    <source>
        <strain evidence="3 4">NO2</strain>
    </source>
</reference>
<evidence type="ECO:0008006" key="5">
    <source>
        <dbReference type="Google" id="ProtNLM"/>
    </source>
</evidence>
<dbReference type="InterPro" id="IPR008775">
    <property type="entry name" value="Phytyl_CoA_dOase-like"/>
</dbReference>
<protein>
    <recommendedName>
        <fullName evidence="5">Phytanoyl-CoA dioxygenase</fullName>
    </recommendedName>
</protein>
<accession>A0ABQ0I4A1</accession>
<dbReference type="EMBL" id="BAEK01000021">
    <property type="protein sequence ID" value="GAC04163.1"/>
    <property type="molecule type" value="Genomic_DNA"/>
</dbReference>
<sequence length="404" mass="44433">MIVLTNYLQKEEYSMIKDISASIEACAAHYGDNADAMRQYLIEGQAKAVALPNRGPLTFDKHGQLDKGILDAYQTYGFYIFENVLDKNELADIEQDLAQLKQRFASENGAKTNADGEPALGVDCKAPNLLWAKSLGDPLGGTPIANGRHQVKLFEPTAASSAPKESPFVLLGSLQFSPACLRVYAQPELLKVAEAINGKDFAPFHECLFIKEPGLGAAVSWHQDGDTHWDAPEFDAQIHGFNFMAQVYGSTAVNGVWVVPGSHKKGRIDIKKLVQDTGSERIADALPIICNPGDVVICNRQLLHGSFANTGFEPRITINFGFHKRTSVLDVKGAGIHSEAVVFNEALIEKRSHALGYAIEARKAQYPNETPYQYQPLAHSKVDFSWQSNTLDKLKDYNLLDLSI</sequence>
<dbReference type="Pfam" id="PF05721">
    <property type="entry name" value="PhyH"/>
    <property type="match status" value="1"/>
</dbReference>
<comment type="caution">
    <text evidence="3">The sequence shown here is derived from an EMBL/GenBank/DDBJ whole genome shotgun (WGS) entry which is preliminary data.</text>
</comment>
<dbReference type="PANTHER" id="PTHR20883:SF48">
    <property type="entry name" value="ECTOINE DIOXYGENASE"/>
    <property type="match status" value="1"/>
</dbReference>